<dbReference type="Proteomes" id="UP000269396">
    <property type="component" value="Unassembled WGS sequence"/>
</dbReference>
<proteinExistence type="predicted"/>
<organism evidence="1 2">
    <name type="scientific">Schistosoma mattheei</name>
    <dbReference type="NCBI Taxonomy" id="31246"/>
    <lineage>
        <taxon>Eukaryota</taxon>
        <taxon>Metazoa</taxon>
        <taxon>Spiralia</taxon>
        <taxon>Lophotrochozoa</taxon>
        <taxon>Platyhelminthes</taxon>
        <taxon>Trematoda</taxon>
        <taxon>Digenea</taxon>
        <taxon>Strigeidida</taxon>
        <taxon>Schistosomatoidea</taxon>
        <taxon>Schistosomatidae</taxon>
        <taxon>Schistosoma</taxon>
    </lineage>
</organism>
<dbReference type="AlphaFoldDB" id="A0A183NDT7"/>
<sequence length="142" mass="16671">MLTGVRNGWMKGRGGQTKTWHQCLKSLTSSLSHVGKSVGEVVNLHRLRWLGHVSRMLEQRLPRRAMLTRVRNGWMKVRGGQTKTWHQCLKSLTSSLSHVGRCRLLRWGPYGYRNQWLQTLSYMTQNRSRWRRCIHSPSFLKS</sequence>
<accession>A0A183NDT7</accession>
<name>A0A183NDT7_9TREM</name>
<keyword evidence="2" id="KW-1185">Reference proteome</keyword>
<evidence type="ECO:0000313" key="1">
    <source>
        <dbReference type="EMBL" id="VDO69021.1"/>
    </source>
</evidence>
<gene>
    <name evidence="1" type="ORF">SMTD_LOCUS273</name>
</gene>
<evidence type="ECO:0000313" key="2">
    <source>
        <dbReference type="Proteomes" id="UP000269396"/>
    </source>
</evidence>
<dbReference type="EMBL" id="UZAL01000212">
    <property type="protein sequence ID" value="VDO69021.1"/>
    <property type="molecule type" value="Genomic_DNA"/>
</dbReference>
<protein>
    <submittedName>
        <fullName evidence="1">Uncharacterized protein</fullName>
    </submittedName>
</protein>
<reference evidence="1 2" key="1">
    <citation type="submission" date="2018-11" db="EMBL/GenBank/DDBJ databases">
        <authorList>
            <consortium name="Pathogen Informatics"/>
        </authorList>
    </citation>
    <scope>NUCLEOTIDE SEQUENCE [LARGE SCALE GENOMIC DNA]</scope>
    <source>
        <strain>Denwood</strain>
        <strain evidence="2">Zambia</strain>
    </source>
</reference>